<dbReference type="FunCoup" id="A0A251UEI6">
    <property type="interactions" value="302"/>
</dbReference>
<dbReference type="InParanoid" id="A0A251UEI6"/>
<dbReference type="PANTHER" id="PTHR31374">
    <property type="entry name" value="AUXIN-INDUCED PROTEIN-LIKE-RELATED"/>
    <property type="match status" value="1"/>
</dbReference>
<dbReference type="OMA" id="MRIADWE"/>
<dbReference type="InterPro" id="IPR003676">
    <property type="entry name" value="SAUR_fam"/>
</dbReference>
<dbReference type="Pfam" id="PF02519">
    <property type="entry name" value="Auxin_inducible"/>
    <property type="match status" value="1"/>
</dbReference>
<dbReference type="EMBL" id="CM007895">
    <property type="protein sequence ID" value="OTG21770.1"/>
    <property type="molecule type" value="Genomic_DNA"/>
</dbReference>
<proteinExistence type="inferred from homology"/>
<evidence type="ECO:0000313" key="2">
    <source>
        <dbReference type="EMBL" id="KAF5800633.1"/>
    </source>
</evidence>
<accession>A0A251UEI6</accession>
<evidence type="ECO:0000256" key="1">
    <source>
        <dbReference type="ARBA" id="ARBA00006974"/>
    </source>
</evidence>
<sequence length="169" mass="19310">MHKIKGFRIKHKFVKLIKWRLHQREKHSGYLRLTRRNITSIAMSKLCGFARSLKKSAKDICFRNSGSSYVRLGEEIKNLVPKGHLAVYVGEKEDNAYRVLVPVVYFNHPLFGDLLREAEKVYGFNYDGGIHVPCRISEFENVQMKISAAGGCGGGGDDLRGRRSWRLTL</sequence>
<reference evidence="2" key="3">
    <citation type="submission" date="2020-06" db="EMBL/GenBank/DDBJ databases">
        <title>Helianthus annuus Genome sequencing and assembly Release 2.</title>
        <authorList>
            <person name="Gouzy J."/>
            <person name="Langlade N."/>
            <person name="Munos S."/>
        </authorList>
    </citation>
    <scope>NUCLEOTIDE SEQUENCE</scope>
    <source>
        <tissue evidence="2">Leaves</tissue>
    </source>
</reference>
<dbReference type="Gramene" id="mRNA:HanXRQr2_Chr06g0238991">
    <property type="protein sequence ID" value="CDS:HanXRQr2_Chr06g0238991.1"/>
    <property type="gene ID" value="HanXRQr2_Chr06g0238991"/>
</dbReference>
<evidence type="ECO:0000313" key="3">
    <source>
        <dbReference type="EMBL" id="OTG21770.1"/>
    </source>
</evidence>
<evidence type="ECO:0000313" key="4">
    <source>
        <dbReference type="Proteomes" id="UP000215914"/>
    </source>
</evidence>
<organism evidence="3 4">
    <name type="scientific">Helianthus annuus</name>
    <name type="common">Common sunflower</name>
    <dbReference type="NCBI Taxonomy" id="4232"/>
    <lineage>
        <taxon>Eukaryota</taxon>
        <taxon>Viridiplantae</taxon>
        <taxon>Streptophyta</taxon>
        <taxon>Embryophyta</taxon>
        <taxon>Tracheophyta</taxon>
        <taxon>Spermatophyta</taxon>
        <taxon>Magnoliopsida</taxon>
        <taxon>eudicotyledons</taxon>
        <taxon>Gunneridae</taxon>
        <taxon>Pentapetalae</taxon>
        <taxon>asterids</taxon>
        <taxon>campanulids</taxon>
        <taxon>Asterales</taxon>
        <taxon>Asteraceae</taxon>
        <taxon>Asteroideae</taxon>
        <taxon>Heliantheae alliance</taxon>
        <taxon>Heliantheae</taxon>
        <taxon>Helianthus</taxon>
    </lineage>
</organism>
<name>A0A251UEI6_HELAN</name>
<protein>
    <submittedName>
        <fullName evidence="3">Putative SAUR-like auxin-responsive protein family</fullName>
    </submittedName>
    <submittedName>
        <fullName evidence="2">Small auxin-up RNA</fullName>
    </submittedName>
</protein>
<reference evidence="2 4" key="1">
    <citation type="journal article" date="2017" name="Nature">
        <title>The sunflower genome provides insights into oil metabolism, flowering and Asterid evolution.</title>
        <authorList>
            <person name="Badouin H."/>
            <person name="Gouzy J."/>
            <person name="Grassa C.J."/>
            <person name="Murat F."/>
            <person name="Staton S.E."/>
            <person name="Cottret L."/>
            <person name="Lelandais-Briere C."/>
            <person name="Owens G.L."/>
            <person name="Carrere S."/>
            <person name="Mayjonade B."/>
            <person name="Legrand L."/>
            <person name="Gill N."/>
            <person name="Kane N.C."/>
            <person name="Bowers J.E."/>
            <person name="Hubner S."/>
            <person name="Bellec A."/>
            <person name="Berard A."/>
            <person name="Berges H."/>
            <person name="Blanchet N."/>
            <person name="Boniface M.C."/>
            <person name="Brunel D."/>
            <person name="Catrice O."/>
            <person name="Chaidir N."/>
            <person name="Claudel C."/>
            <person name="Donnadieu C."/>
            <person name="Faraut T."/>
            <person name="Fievet G."/>
            <person name="Helmstetter N."/>
            <person name="King M."/>
            <person name="Knapp S.J."/>
            <person name="Lai Z."/>
            <person name="Le Paslier M.C."/>
            <person name="Lippi Y."/>
            <person name="Lorenzon L."/>
            <person name="Mandel J.R."/>
            <person name="Marage G."/>
            <person name="Marchand G."/>
            <person name="Marquand E."/>
            <person name="Bret-Mestries E."/>
            <person name="Morien E."/>
            <person name="Nambeesan S."/>
            <person name="Nguyen T."/>
            <person name="Pegot-Espagnet P."/>
            <person name="Pouilly N."/>
            <person name="Raftis F."/>
            <person name="Sallet E."/>
            <person name="Schiex T."/>
            <person name="Thomas J."/>
            <person name="Vandecasteele C."/>
            <person name="Vares D."/>
            <person name="Vear F."/>
            <person name="Vautrin S."/>
            <person name="Crespi M."/>
            <person name="Mangin B."/>
            <person name="Burke J.M."/>
            <person name="Salse J."/>
            <person name="Munos S."/>
            <person name="Vincourt P."/>
            <person name="Rieseberg L.H."/>
            <person name="Langlade N.B."/>
        </authorList>
    </citation>
    <scope>NUCLEOTIDE SEQUENCE [LARGE SCALE GENOMIC DNA]</scope>
    <source>
        <strain evidence="4">cv. SF193</strain>
        <tissue evidence="2">Leaves</tissue>
    </source>
</reference>
<dbReference type="AlphaFoldDB" id="A0A251UEI6"/>
<dbReference type="OrthoDB" id="1026046at2759"/>
<dbReference type="GO" id="GO:0009733">
    <property type="term" value="P:response to auxin"/>
    <property type="evidence" value="ECO:0007669"/>
    <property type="project" value="InterPro"/>
</dbReference>
<keyword evidence="4" id="KW-1185">Reference proteome</keyword>
<dbReference type="EMBL" id="MNCJ02000321">
    <property type="protein sequence ID" value="KAF5800633.1"/>
    <property type="molecule type" value="Genomic_DNA"/>
</dbReference>
<dbReference type="PANTHER" id="PTHR31374:SF304">
    <property type="entry name" value="OS04G0537100 PROTEIN"/>
    <property type="match status" value="1"/>
</dbReference>
<comment type="similarity">
    <text evidence="1">Belongs to the ARG7 family.</text>
</comment>
<gene>
    <name evidence="3" type="ORF">HannXRQ_Chr06g0164171</name>
    <name evidence="2" type="ORF">HanXRQr2_Chr06g0238991</name>
</gene>
<dbReference type="Proteomes" id="UP000215914">
    <property type="component" value="Chromosome 6"/>
</dbReference>
<reference evidence="3" key="2">
    <citation type="submission" date="2017-02" db="EMBL/GenBank/DDBJ databases">
        <title>Sunflower complete genome.</title>
        <authorList>
            <person name="Langlade N."/>
            <person name="Munos S."/>
        </authorList>
    </citation>
    <scope>NUCLEOTIDE SEQUENCE [LARGE SCALE GENOMIC DNA]</scope>
    <source>
        <tissue evidence="3">Leaves</tissue>
    </source>
</reference>